<keyword evidence="3" id="KW-1185">Reference proteome</keyword>
<accession>A0A074Y6H1</accession>
<reference evidence="2 3" key="1">
    <citation type="journal article" date="2014" name="BMC Genomics">
        <title>Genome sequencing of four Aureobasidium pullulans varieties: biotechnological potential, stress tolerance, and description of new species.</title>
        <authorList>
            <person name="Gostin Ar C."/>
            <person name="Ohm R.A."/>
            <person name="Kogej T."/>
            <person name="Sonjak S."/>
            <person name="Turk M."/>
            <person name="Zajc J."/>
            <person name="Zalar P."/>
            <person name="Grube M."/>
            <person name="Sun H."/>
            <person name="Han J."/>
            <person name="Sharma A."/>
            <person name="Chiniquy J."/>
            <person name="Ngan C.Y."/>
            <person name="Lipzen A."/>
            <person name="Barry K."/>
            <person name="Grigoriev I.V."/>
            <person name="Gunde-Cimerman N."/>
        </authorList>
    </citation>
    <scope>NUCLEOTIDE SEQUENCE [LARGE SCALE GENOMIC DNA]</scope>
    <source>
        <strain evidence="2 3">EXF-2481</strain>
    </source>
</reference>
<name>A0A074Y6H1_AURSE</name>
<sequence length="183" mass="19670">MSQQRRFLPSDPPLGPLDNREISGQEMEEAESTVNEYLQDPAAFDAANSGGRSTATATINTLSFQQTDPTVSDNTSITHSTTQTLPNEDEQAAEMGFFLAAHATANHEQVLEPSTNQPTSRVKQTIPKAVTSVSFPAVTTTKAMASSVALLVADTTSAITIIASRRLLLAGRMVVVLLYFERV</sequence>
<evidence type="ECO:0000313" key="3">
    <source>
        <dbReference type="Proteomes" id="UP000030641"/>
    </source>
</evidence>
<dbReference type="Proteomes" id="UP000030641">
    <property type="component" value="Unassembled WGS sequence"/>
</dbReference>
<feature type="region of interest" description="Disordered" evidence="1">
    <location>
        <begin position="1"/>
        <end position="32"/>
    </location>
</feature>
<dbReference type="RefSeq" id="XP_013340077.1">
    <property type="nucleotide sequence ID" value="XM_013484623.1"/>
</dbReference>
<dbReference type="GeneID" id="25371730"/>
<dbReference type="OrthoDB" id="10475970at2759"/>
<dbReference type="AlphaFoldDB" id="A0A074Y6H1"/>
<protein>
    <submittedName>
        <fullName evidence="2">Uncharacterized protein</fullName>
    </submittedName>
</protein>
<dbReference type="HOGENOM" id="CLU_1474907_0_0_1"/>
<evidence type="ECO:0000256" key="1">
    <source>
        <dbReference type="SAM" id="MobiDB-lite"/>
    </source>
</evidence>
<evidence type="ECO:0000313" key="2">
    <source>
        <dbReference type="EMBL" id="KEQ91554.1"/>
    </source>
</evidence>
<organism evidence="2 3">
    <name type="scientific">Aureobasidium subglaciale (strain EXF-2481)</name>
    <name type="common">Aureobasidium pullulans var. subglaciale</name>
    <dbReference type="NCBI Taxonomy" id="1043005"/>
    <lineage>
        <taxon>Eukaryota</taxon>
        <taxon>Fungi</taxon>
        <taxon>Dikarya</taxon>
        <taxon>Ascomycota</taxon>
        <taxon>Pezizomycotina</taxon>
        <taxon>Dothideomycetes</taxon>
        <taxon>Dothideomycetidae</taxon>
        <taxon>Dothideales</taxon>
        <taxon>Saccotheciaceae</taxon>
        <taxon>Aureobasidium</taxon>
    </lineage>
</organism>
<gene>
    <name evidence="2" type="ORF">AUEXF2481DRAFT_83008</name>
</gene>
<proteinExistence type="predicted"/>
<dbReference type="InParanoid" id="A0A074Y6H1"/>
<dbReference type="EMBL" id="KL584777">
    <property type="protein sequence ID" value="KEQ91554.1"/>
    <property type="molecule type" value="Genomic_DNA"/>
</dbReference>